<dbReference type="SUPFAM" id="SSF54909">
    <property type="entry name" value="Dimeric alpha+beta barrel"/>
    <property type="match status" value="1"/>
</dbReference>
<dbReference type="RefSeq" id="WP_350792189.1">
    <property type="nucleotide sequence ID" value="NZ_JBEPEK010000864.1"/>
</dbReference>
<dbReference type="PANTHER" id="PTHR30154:SF34">
    <property type="entry name" value="TRANSCRIPTIONAL REGULATOR AZLB"/>
    <property type="match status" value="1"/>
</dbReference>
<accession>A0ABV1XF28</accession>
<name>A0ABV1XF28_9ACTN</name>
<dbReference type="InterPro" id="IPR011008">
    <property type="entry name" value="Dimeric_a/b-barrel"/>
</dbReference>
<evidence type="ECO:0000313" key="3">
    <source>
        <dbReference type="Proteomes" id="UP001474181"/>
    </source>
</evidence>
<sequence length="141" mass="15155">ALAGVSKATAGRRLEALQSSARLAIRAVVEPAALGFPVEGLLWVRVRPAATEETARRLLGLPAVRYLAALAGDFPLLVNTAHRSREELQRFLVDSGWAREVDQVRTTLVVESLRRGGADGTDHNSASALHFGSLESDQMSL</sequence>
<feature type="domain" description="Transcription regulator AsnC/Lrp ligand binding" evidence="1">
    <location>
        <begin position="43"/>
        <end position="111"/>
    </location>
</feature>
<dbReference type="Pfam" id="PF01037">
    <property type="entry name" value="AsnC_trans_reg"/>
    <property type="match status" value="1"/>
</dbReference>
<gene>
    <name evidence="2" type="ORF">ABT404_50635</name>
</gene>
<comment type="caution">
    <text evidence="2">The sequence shown here is derived from an EMBL/GenBank/DDBJ whole genome shotgun (WGS) entry which is preliminary data.</text>
</comment>
<evidence type="ECO:0000259" key="1">
    <source>
        <dbReference type="Pfam" id="PF01037"/>
    </source>
</evidence>
<evidence type="ECO:0000313" key="2">
    <source>
        <dbReference type="EMBL" id="MER7187631.1"/>
    </source>
</evidence>
<proteinExistence type="predicted"/>
<dbReference type="InterPro" id="IPR019887">
    <property type="entry name" value="Tscrpt_reg_AsnC/Lrp_C"/>
</dbReference>
<organism evidence="2 3">
    <name type="scientific">Streptomyces hyaluromycini</name>
    <dbReference type="NCBI Taxonomy" id="1377993"/>
    <lineage>
        <taxon>Bacteria</taxon>
        <taxon>Bacillati</taxon>
        <taxon>Actinomycetota</taxon>
        <taxon>Actinomycetes</taxon>
        <taxon>Kitasatosporales</taxon>
        <taxon>Streptomycetaceae</taxon>
        <taxon>Streptomyces</taxon>
    </lineage>
</organism>
<dbReference type="Gene3D" id="3.30.70.920">
    <property type="match status" value="1"/>
</dbReference>
<keyword evidence="3" id="KW-1185">Reference proteome</keyword>
<dbReference type="Proteomes" id="UP001474181">
    <property type="component" value="Unassembled WGS sequence"/>
</dbReference>
<reference evidence="2 3" key="1">
    <citation type="submission" date="2024-06" db="EMBL/GenBank/DDBJ databases">
        <title>The Natural Products Discovery Center: Release of the First 8490 Sequenced Strains for Exploring Actinobacteria Biosynthetic Diversity.</title>
        <authorList>
            <person name="Kalkreuter E."/>
            <person name="Kautsar S.A."/>
            <person name="Yang D."/>
            <person name="Bader C.D."/>
            <person name="Teijaro C.N."/>
            <person name="Fluegel L."/>
            <person name="Davis C.M."/>
            <person name="Simpson J.R."/>
            <person name="Lauterbach L."/>
            <person name="Steele A.D."/>
            <person name="Gui C."/>
            <person name="Meng S."/>
            <person name="Li G."/>
            <person name="Viehrig K."/>
            <person name="Ye F."/>
            <person name="Su P."/>
            <person name="Kiefer A.F."/>
            <person name="Nichols A."/>
            <person name="Cepeda A.J."/>
            <person name="Yan W."/>
            <person name="Fan B."/>
            <person name="Jiang Y."/>
            <person name="Adhikari A."/>
            <person name="Zheng C.-J."/>
            <person name="Schuster L."/>
            <person name="Cowan T.M."/>
            <person name="Smanski M.J."/>
            <person name="Chevrette M.G."/>
            <person name="De Carvalho L.P.S."/>
            <person name="Shen B."/>
        </authorList>
    </citation>
    <scope>NUCLEOTIDE SEQUENCE [LARGE SCALE GENOMIC DNA]</scope>
    <source>
        <strain evidence="2 3">NPDC000234</strain>
    </source>
</reference>
<dbReference type="PANTHER" id="PTHR30154">
    <property type="entry name" value="LEUCINE-RESPONSIVE REGULATORY PROTEIN"/>
    <property type="match status" value="1"/>
</dbReference>
<protein>
    <submittedName>
        <fullName evidence="2">Lrp/AsnC family transcriptional regulator</fullName>
    </submittedName>
</protein>
<dbReference type="EMBL" id="JBEPEK010000864">
    <property type="protein sequence ID" value="MER7187631.1"/>
    <property type="molecule type" value="Genomic_DNA"/>
</dbReference>
<feature type="non-terminal residue" evidence="2">
    <location>
        <position position="1"/>
    </location>
</feature>